<evidence type="ECO:0000313" key="2">
    <source>
        <dbReference type="Proteomes" id="UP000288951"/>
    </source>
</evidence>
<evidence type="ECO:0000313" key="1">
    <source>
        <dbReference type="EMBL" id="RVU90269.1"/>
    </source>
</evidence>
<proteinExistence type="predicted"/>
<keyword evidence="2" id="KW-1185">Reference proteome</keyword>
<dbReference type="RefSeq" id="WP_127823109.1">
    <property type="nucleotide sequence ID" value="NZ_RQSM01000003.1"/>
</dbReference>
<dbReference type="InterPro" id="IPR007358">
    <property type="entry name" value="Nucleoid_associated_NdpA"/>
</dbReference>
<comment type="caution">
    <text evidence="1">The sequence shown here is derived from an EMBL/GenBank/DDBJ whole genome shotgun (WGS) entry which is preliminary data.</text>
</comment>
<dbReference type="OrthoDB" id="9153118at2"/>
<gene>
    <name evidence="1" type="ORF">EH230_04785</name>
</gene>
<dbReference type="EMBL" id="RQSM01000003">
    <property type="protein sequence ID" value="RVU90269.1"/>
    <property type="molecule type" value="Genomic_DNA"/>
</dbReference>
<sequence>MIDFTQIELESIYIHRVGNKLRDEGIEVSDKTPSLVNEDTKKYLLRYLLSPFKDNEIYNFHYPTDLNLNDTYVFAKRIFANPENLFDLSIDVSKHLYEKSTHPKINGGEFCICFFKDCFFEGQKTNAIGLFKSEKKDVFLKLTSSKIGHESGINIDKLDKGCLIFNLGEENGYKACIVDSNKSNDTQYWKDDFLSIKPASDNFHFTKDFLSITKNFITTQIQNDFEVSKTDQIDFLNRSVDYFKKNKTFNKNEFEETVFADDDLIDCFRKFDTSFREDNKIELADNFEISHQAVKKQSRVFKSVLKLDKNFHIYIHGNRELIEQGIDEEGRKFYKIFYEEEN</sequence>
<accession>A0A437U9G4</accession>
<reference evidence="1" key="1">
    <citation type="submission" date="2018-12" db="EMBL/GenBank/DDBJ databases">
        <title>Draft genome sequence of Flaovobacterium columnare ARS1 isolated from channel catfish in Alabama.</title>
        <authorList>
            <person name="Cai W."/>
            <person name="Arias C."/>
        </authorList>
    </citation>
    <scope>NUCLEOTIDE SEQUENCE [LARGE SCALE GENOMIC DNA]</scope>
    <source>
        <strain evidence="1">ARS1</strain>
    </source>
</reference>
<dbReference type="Proteomes" id="UP000288951">
    <property type="component" value="Unassembled WGS sequence"/>
</dbReference>
<protein>
    <submittedName>
        <fullName evidence="1">Nucleoid-associated protein</fullName>
    </submittedName>
</protein>
<organism evidence="1 2">
    <name type="scientific">Flavobacterium columnare</name>
    <dbReference type="NCBI Taxonomy" id="996"/>
    <lineage>
        <taxon>Bacteria</taxon>
        <taxon>Pseudomonadati</taxon>
        <taxon>Bacteroidota</taxon>
        <taxon>Flavobacteriia</taxon>
        <taxon>Flavobacteriales</taxon>
        <taxon>Flavobacteriaceae</taxon>
        <taxon>Flavobacterium</taxon>
    </lineage>
</organism>
<name>A0A437U9G4_9FLAO</name>
<dbReference type="Pfam" id="PF04245">
    <property type="entry name" value="NA37"/>
    <property type="match status" value="1"/>
</dbReference>
<dbReference type="AlphaFoldDB" id="A0A437U9G4"/>